<dbReference type="AlphaFoldDB" id="K5ZPT6"/>
<reference evidence="1 2" key="1">
    <citation type="submission" date="2012-02" db="EMBL/GenBank/DDBJ databases">
        <title>The Genome Sequence of Parabacteroides johnsonii CL02T12C29.</title>
        <authorList>
            <consortium name="The Broad Institute Genome Sequencing Platform"/>
            <person name="Earl A."/>
            <person name="Ward D."/>
            <person name="Feldgarden M."/>
            <person name="Gevers D."/>
            <person name="Zitomersky N.L."/>
            <person name="Coyne M.J."/>
            <person name="Comstock L.E."/>
            <person name="Young S.K."/>
            <person name="Zeng Q."/>
            <person name="Gargeya S."/>
            <person name="Fitzgerald M."/>
            <person name="Haas B."/>
            <person name="Abouelleil A."/>
            <person name="Alvarado L."/>
            <person name="Arachchi H.M."/>
            <person name="Berlin A."/>
            <person name="Chapman S.B."/>
            <person name="Gearin G."/>
            <person name="Goldberg J."/>
            <person name="Griggs A."/>
            <person name="Gujja S."/>
            <person name="Hansen M."/>
            <person name="Heiman D."/>
            <person name="Howarth C."/>
            <person name="Larimer J."/>
            <person name="Lui A."/>
            <person name="MacDonald P.J.P."/>
            <person name="McCowen C."/>
            <person name="Montmayeur A."/>
            <person name="Murphy C."/>
            <person name="Neiman D."/>
            <person name="Pearson M."/>
            <person name="Priest M."/>
            <person name="Roberts A."/>
            <person name="Saif S."/>
            <person name="Shea T."/>
            <person name="Sisk P."/>
            <person name="Stolte C."/>
            <person name="Sykes S."/>
            <person name="Wortman J."/>
            <person name="Nusbaum C."/>
            <person name="Birren B."/>
        </authorList>
    </citation>
    <scope>NUCLEOTIDE SEQUENCE [LARGE SCALE GENOMIC DNA]</scope>
    <source>
        <strain evidence="1 2">CL02T12C29</strain>
    </source>
</reference>
<protein>
    <submittedName>
        <fullName evidence="1">Uncharacterized protein</fullName>
    </submittedName>
</protein>
<evidence type="ECO:0000313" key="1">
    <source>
        <dbReference type="EMBL" id="EKN13541.1"/>
    </source>
</evidence>
<evidence type="ECO:0000313" key="2">
    <source>
        <dbReference type="Proteomes" id="UP000001218"/>
    </source>
</evidence>
<organism evidence="1 2">
    <name type="scientific">Parabacteroides johnsonii CL02T12C29</name>
    <dbReference type="NCBI Taxonomy" id="999419"/>
    <lineage>
        <taxon>Bacteria</taxon>
        <taxon>Pseudomonadati</taxon>
        <taxon>Bacteroidota</taxon>
        <taxon>Bacteroidia</taxon>
        <taxon>Bacteroidales</taxon>
        <taxon>Tannerellaceae</taxon>
        <taxon>Parabacteroides</taxon>
    </lineage>
</organism>
<sequence>MRRKINGEAYLIIKKNYTLIIRNSNSDSKVTLLIEPTTITTYKFSFFLSRQSKRHYYLGSEVCCTEVVITSKTPKPNNL</sequence>
<dbReference type="HOGENOM" id="CLU_2602849_0_0_10"/>
<gene>
    <name evidence="1" type="ORF">HMPREF1077_00843</name>
</gene>
<comment type="caution">
    <text evidence="1">The sequence shown here is derived from an EMBL/GenBank/DDBJ whole genome shotgun (WGS) entry which is preliminary data.</text>
</comment>
<accession>K5ZPT6</accession>
<dbReference type="EMBL" id="AGZP01000009">
    <property type="protein sequence ID" value="EKN13541.1"/>
    <property type="molecule type" value="Genomic_DNA"/>
</dbReference>
<dbReference type="Proteomes" id="UP000001218">
    <property type="component" value="Unassembled WGS sequence"/>
</dbReference>
<name>K5ZPT6_9BACT</name>
<proteinExistence type="predicted"/>